<keyword evidence="7" id="KW-0119">Carbohydrate metabolism</keyword>
<evidence type="ECO:0000259" key="14">
    <source>
        <dbReference type="PROSITE" id="PS51782"/>
    </source>
</evidence>
<feature type="non-terminal residue" evidence="16">
    <location>
        <position position="813"/>
    </location>
</feature>
<evidence type="ECO:0000256" key="12">
    <source>
        <dbReference type="SAM" id="MobiDB-lite"/>
    </source>
</evidence>
<dbReference type="SMART" id="SM00270">
    <property type="entry name" value="ChtBD1"/>
    <property type="match status" value="2"/>
</dbReference>
<dbReference type="InterPro" id="IPR011583">
    <property type="entry name" value="Chitinase_II/V-like_cat"/>
</dbReference>
<keyword evidence="17" id="KW-1185">Reference proteome</keyword>
<dbReference type="CDD" id="cd00118">
    <property type="entry name" value="LysM"/>
    <property type="match status" value="1"/>
</dbReference>
<dbReference type="PROSITE" id="PS51910">
    <property type="entry name" value="GH18_2"/>
    <property type="match status" value="1"/>
</dbReference>
<dbReference type="PROSITE" id="PS01095">
    <property type="entry name" value="GH18_1"/>
    <property type="match status" value="1"/>
</dbReference>
<dbReference type="CDD" id="cd00035">
    <property type="entry name" value="ChtBD1"/>
    <property type="match status" value="1"/>
</dbReference>
<keyword evidence="4 10" id="KW-0147">Chitin-binding</keyword>
<accession>A0A9P4MFG6</accession>
<dbReference type="InterPro" id="IPR018371">
    <property type="entry name" value="Chitin-binding_1_CS"/>
</dbReference>
<dbReference type="InterPro" id="IPR018392">
    <property type="entry name" value="LysM"/>
</dbReference>
<feature type="domain" description="Chitin-binding type-1" evidence="13">
    <location>
        <begin position="143"/>
        <end position="198"/>
    </location>
</feature>
<protein>
    <recommendedName>
        <fullName evidence="3">chitinase</fullName>
        <ecNumber evidence="3">3.2.1.14</ecNumber>
    </recommendedName>
</protein>
<feature type="domain" description="GH18" evidence="15">
    <location>
        <begin position="213"/>
        <end position="565"/>
    </location>
</feature>
<dbReference type="Gene3D" id="3.20.20.80">
    <property type="entry name" value="Glycosidases"/>
    <property type="match status" value="1"/>
</dbReference>
<evidence type="ECO:0000256" key="2">
    <source>
        <dbReference type="ARBA" id="ARBA00008682"/>
    </source>
</evidence>
<comment type="similarity">
    <text evidence="2">Belongs to the glycosyl hydrolase 18 family. Chitinase class V subfamily.</text>
</comment>
<dbReference type="Gene3D" id="3.10.50.10">
    <property type="match status" value="1"/>
</dbReference>
<dbReference type="GO" id="GO:0006032">
    <property type="term" value="P:chitin catabolic process"/>
    <property type="evidence" value="ECO:0007669"/>
    <property type="project" value="UniProtKB-KW"/>
</dbReference>
<dbReference type="SMART" id="SM00636">
    <property type="entry name" value="Glyco_18"/>
    <property type="match status" value="1"/>
</dbReference>
<evidence type="ECO:0000256" key="1">
    <source>
        <dbReference type="ARBA" id="ARBA00000822"/>
    </source>
</evidence>
<dbReference type="InterPro" id="IPR001002">
    <property type="entry name" value="Chitin-bd_1"/>
</dbReference>
<keyword evidence="8 11" id="KW-0326">Glycosidase</keyword>
<dbReference type="PANTHER" id="PTHR11177">
    <property type="entry name" value="CHITINASE"/>
    <property type="match status" value="1"/>
</dbReference>
<dbReference type="GO" id="GO:0000272">
    <property type="term" value="P:polysaccharide catabolic process"/>
    <property type="evidence" value="ECO:0007669"/>
    <property type="project" value="UniProtKB-KW"/>
</dbReference>
<name>A0A9P4MFG6_9PEZI</name>
<dbReference type="InterPro" id="IPR050314">
    <property type="entry name" value="Glycosyl_Hydrlase_18"/>
</dbReference>
<feature type="region of interest" description="Disordered" evidence="12">
    <location>
        <begin position="791"/>
        <end position="813"/>
    </location>
</feature>
<dbReference type="InterPro" id="IPR001223">
    <property type="entry name" value="Glyco_hydro18_cat"/>
</dbReference>
<dbReference type="Pfam" id="PF00187">
    <property type="entry name" value="Chitin_bind_1"/>
    <property type="match status" value="1"/>
</dbReference>
<organism evidence="16 17">
    <name type="scientific">Myriangium duriaei CBS 260.36</name>
    <dbReference type="NCBI Taxonomy" id="1168546"/>
    <lineage>
        <taxon>Eukaryota</taxon>
        <taxon>Fungi</taxon>
        <taxon>Dikarya</taxon>
        <taxon>Ascomycota</taxon>
        <taxon>Pezizomycotina</taxon>
        <taxon>Dothideomycetes</taxon>
        <taxon>Dothideomycetidae</taxon>
        <taxon>Myriangiales</taxon>
        <taxon>Myriangiaceae</taxon>
        <taxon>Myriangium</taxon>
    </lineage>
</organism>
<feature type="disulfide bond" evidence="10">
    <location>
        <begin position="157"/>
        <end position="169"/>
    </location>
</feature>
<dbReference type="OrthoDB" id="73875at2759"/>
<dbReference type="Gene3D" id="3.10.350.10">
    <property type="entry name" value="LysM domain"/>
    <property type="match status" value="1"/>
</dbReference>
<reference evidence="16" key="1">
    <citation type="journal article" date="2020" name="Stud. Mycol.">
        <title>101 Dothideomycetes genomes: a test case for predicting lifestyles and emergence of pathogens.</title>
        <authorList>
            <person name="Haridas S."/>
            <person name="Albert R."/>
            <person name="Binder M."/>
            <person name="Bloem J."/>
            <person name="Labutti K."/>
            <person name="Salamov A."/>
            <person name="Andreopoulos B."/>
            <person name="Baker S."/>
            <person name="Barry K."/>
            <person name="Bills G."/>
            <person name="Bluhm B."/>
            <person name="Cannon C."/>
            <person name="Castanera R."/>
            <person name="Culley D."/>
            <person name="Daum C."/>
            <person name="Ezra D."/>
            <person name="Gonzalez J."/>
            <person name="Henrissat B."/>
            <person name="Kuo A."/>
            <person name="Liang C."/>
            <person name="Lipzen A."/>
            <person name="Lutzoni F."/>
            <person name="Magnuson J."/>
            <person name="Mondo S."/>
            <person name="Nolan M."/>
            <person name="Ohm R."/>
            <person name="Pangilinan J."/>
            <person name="Park H.-J."/>
            <person name="Ramirez L."/>
            <person name="Alfaro M."/>
            <person name="Sun H."/>
            <person name="Tritt A."/>
            <person name="Yoshinaga Y."/>
            <person name="Zwiers L.-H."/>
            <person name="Turgeon B."/>
            <person name="Goodwin S."/>
            <person name="Spatafora J."/>
            <person name="Crous P."/>
            <person name="Grigoriev I."/>
        </authorList>
    </citation>
    <scope>NUCLEOTIDE SEQUENCE</scope>
    <source>
        <strain evidence="16">CBS 260.36</strain>
    </source>
</reference>
<evidence type="ECO:0000256" key="4">
    <source>
        <dbReference type="ARBA" id="ARBA00022669"/>
    </source>
</evidence>
<feature type="compositionally biased region" description="Low complexity" evidence="12">
    <location>
        <begin position="561"/>
        <end position="572"/>
    </location>
</feature>
<evidence type="ECO:0000256" key="5">
    <source>
        <dbReference type="ARBA" id="ARBA00022801"/>
    </source>
</evidence>
<dbReference type="PROSITE" id="PS50941">
    <property type="entry name" value="CHIT_BIND_I_2"/>
    <property type="match status" value="1"/>
</dbReference>
<evidence type="ECO:0000313" key="17">
    <source>
        <dbReference type="Proteomes" id="UP000799439"/>
    </source>
</evidence>
<dbReference type="PROSITE" id="PS51782">
    <property type="entry name" value="LYSM"/>
    <property type="match status" value="1"/>
</dbReference>
<evidence type="ECO:0000259" key="15">
    <source>
        <dbReference type="PROSITE" id="PS51910"/>
    </source>
</evidence>
<feature type="domain" description="LysM" evidence="14">
    <location>
        <begin position="1"/>
        <end position="48"/>
    </location>
</feature>
<dbReference type="GO" id="GO:0008843">
    <property type="term" value="F:endochitinase activity"/>
    <property type="evidence" value="ECO:0007669"/>
    <property type="project" value="UniProtKB-EC"/>
</dbReference>
<dbReference type="SUPFAM" id="SSF51445">
    <property type="entry name" value="(Trans)glycosidases"/>
    <property type="match status" value="1"/>
</dbReference>
<dbReference type="SUPFAM" id="SSF54556">
    <property type="entry name" value="Chitinase insertion domain"/>
    <property type="match status" value="1"/>
</dbReference>
<feature type="disulfide bond" evidence="10">
    <location>
        <begin position="162"/>
        <end position="176"/>
    </location>
</feature>
<evidence type="ECO:0000256" key="10">
    <source>
        <dbReference type="PROSITE-ProRule" id="PRU00261"/>
    </source>
</evidence>
<dbReference type="PANTHER" id="PTHR11177:SF333">
    <property type="entry name" value="CHITINASE"/>
    <property type="match status" value="1"/>
</dbReference>
<dbReference type="InterPro" id="IPR001579">
    <property type="entry name" value="Glyco_hydro_18_chit_AS"/>
</dbReference>
<dbReference type="Gene3D" id="3.30.60.10">
    <property type="entry name" value="Endochitinase-like"/>
    <property type="match status" value="1"/>
</dbReference>
<dbReference type="InterPro" id="IPR017853">
    <property type="entry name" value="GH"/>
</dbReference>
<feature type="region of interest" description="Disordered" evidence="12">
    <location>
        <begin position="561"/>
        <end position="580"/>
    </location>
</feature>
<dbReference type="GO" id="GO:0008061">
    <property type="term" value="F:chitin binding"/>
    <property type="evidence" value="ECO:0007669"/>
    <property type="project" value="UniProtKB-UniRule"/>
</dbReference>
<comment type="caution">
    <text evidence="16">The sequence shown here is derived from an EMBL/GenBank/DDBJ whole genome shotgun (WGS) entry which is preliminary data.</text>
</comment>
<sequence length="813" mass="87059">MAAAGDGCYSFAAKEGISTAQLYAWNPVLGANGENCLTSFWANEYYCTGASGNTKRAVAAVSDVDLEDDTEGVLFADGDPSRVWATSLNPVLMSLPLDKRDLPTGTCNSQTPCVNGACCGPDNLCGYTHKQCGTGCRFNCNATAQCGPYAAKGHEKCPLNVCCSEFGFCGSDPEFCTWTNPTDPLYPACSSQYGSCGAVSRPSCGAGGNSAGKRSVGYYESWSNTRACQKVAPEDLNLDGFTSINFAFAFFDPSSFTITPMDSNGASLYARFTALKQKKPGLKAYISVGGWSFTDPGPTQQAFSNMVSSAGNRASFINGLVKFMDNYGFDGVDIDWEYPGADDRGGVEADTANYVELTKEMREAFGSRYGLTVTIPTSYWYLQHFDIANIQHNIDWFNLMSYDLHGTWDAQSKFLGPYIAPHTNLTEIDNALDLLWRSGVDSNKVVLGQGWYGRSFTLKDGSCNTPNGNCQFVGGAKDGPCSQAAGILDYQEIADVISQNHLIPTWDKTAGVKWITWAGDQWVSYDDGDTFKQKRDFANNRCLGGMMVWAMDQVSQTGSNGFSGSAAGANVSPSQQQDADQKSMDALASLKCYVSDCSVGCKPGTNEVAQFNGQPGQISTNARCPKKAYRSLCCDSKTQMGTCQWRGYRGAGIGCIKGCDSGETELTTNTNQHDSKKGDKDCHGGLQSFCCSNFKPSSSSLEDDLKDAAKAAAEAAAEQAALDLAAKAFCRVAVPALLAPLELLEDLIPIVGEIADAVEIAATPAIIEGCVKGIEKEGKAEFKVFGKKHTLSMDSPKSKPTDVPARNPPKDDN</sequence>
<evidence type="ECO:0000256" key="6">
    <source>
        <dbReference type="ARBA" id="ARBA00023024"/>
    </source>
</evidence>
<dbReference type="EMBL" id="ML996094">
    <property type="protein sequence ID" value="KAF2147914.1"/>
    <property type="molecule type" value="Genomic_DNA"/>
</dbReference>
<dbReference type="Pfam" id="PF00704">
    <property type="entry name" value="Glyco_hydro_18"/>
    <property type="match status" value="1"/>
</dbReference>
<dbReference type="SUPFAM" id="SSF57016">
    <property type="entry name" value="Plant lectins/antimicrobial peptides"/>
    <property type="match status" value="1"/>
</dbReference>
<keyword evidence="5 11" id="KW-0378">Hydrolase</keyword>
<dbReference type="Proteomes" id="UP000799439">
    <property type="component" value="Unassembled WGS sequence"/>
</dbReference>
<comment type="caution">
    <text evidence="10">Lacks conserved residue(s) required for the propagation of feature annotation.</text>
</comment>
<proteinExistence type="inferred from homology"/>
<evidence type="ECO:0000256" key="11">
    <source>
        <dbReference type="RuleBase" id="RU000489"/>
    </source>
</evidence>
<gene>
    <name evidence="16" type="ORF">K461DRAFT_233395</name>
</gene>
<evidence type="ECO:0000256" key="8">
    <source>
        <dbReference type="ARBA" id="ARBA00023295"/>
    </source>
</evidence>
<dbReference type="AlphaFoldDB" id="A0A9P4MFG6"/>
<evidence type="ECO:0000313" key="16">
    <source>
        <dbReference type="EMBL" id="KAF2147914.1"/>
    </source>
</evidence>
<evidence type="ECO:0000256" key="7">
    <source>
        <dbReference type="ARBA" id="ARBA00023277"/>
    </source>
</evidence>
<keyword evidence="10" id="KW-1015">Disulfide bond</keyword>
<keyword evidence="9" id="KW-0624">Polysaccharide degradation</keyword>
<comment type="catalytic activity">
    <reaction evidence="1">
        <text>Random endo-hydrolysis of N-acetyl-beta-D-glucosaminide (1-&gt;4)-beta-linkages in chitin and chitodextrins.</text>
        <dbReference type="EC" id="3.2.1.14"/>
    </reaction>
</comment>
<evidence type="ECO:0000259" key="13">
    <source>
        <dbReference type="PROSITE" id="PS50941"/>
    </source>
</evidence>
<dbReference type="EC" id="3.2.1.14" evidence="3"/>
<dbReference type="PROSITE" id="PS00026">
    <property type="entry name" value="CHIT_BIND_I_1"/>
    <property type="match status" value="1"/>
</dbReference>
<dbReference type="InterPro" id="IPR036779">
    <property type="entry name" value="LysM_dom_sf"/>
</dbReference>
<evidence type="ECO:0000256" key="9">
    <source>
        <dbReference type="ARBA" id="ARBA00023326"/>
    </source>
</evidence>
<evidence type="ECO:0000256" key="3">
    <source>
        <dbReference type="ARBA" id="ARBA00012729"/>
    </source>
</evidence>
<dbReference type="InterPro" id="IPR029070">
    <property type="entry name" value="Chitinase_insertion_sf"/>
</dbReference>
<keyword evidence="6" id="KW-0146">Chitin degradation</keyword>
<dbReference type="InterPro" id="IPR036861">
    <property type="entry name" value="Endochitinase-like_sf"/>
</dbReference>